<evidence type="ECO:0000256" key="1">
    <source>
        <dbReference type="SAM" id="Phobius"/>
    </source>
</evidence>
<accession>A0ABQ6IYQ7</accession>
<reference evidence="3" key="1">
    <citation type="journal article" date="2014" name="Int. J. Syst. Evol. Microbiol.">
        <title>Complete genome of a new Firmicutes species belonging to the dominant human colonic microbiota ('Ruminococcus bicirculans') reveals two chromosomes and a selective capacity to utilize plant glucans.</title>
        <authorList>
            <consortium name="NISC Comparative Sequencing Program"/>
            <person name="Wegmann U."/>
            <person name="Louis P."/>
            <person name="Goesmann A."/>
            <person name="Henrissat B."/>
            <person name="Duncan S.H."/>
            <person name="Flint H.J."/>
        </authorList>
    </citation>
    <scope>NUCLEOTIDE SEQUENCE</scope>
    <source>
        <strain evidence="3">NBRC 113072</strain>
    </source>
</reference>
<feature type="transmembrane region" description="Helical" evidence="1">
    <location>
        <begin position="55"/>
        <end position="75"/>
    </location>
</feature>
<gene>
    <name evidence="2" type="ORF">GCM10025883_44480</name>
    <name evidence="3" type="ORF">GCM10025883_45230</name>
</gene>
<evidence type="ECO:0008006" key="5">
    <source>
        <dbReference type="Google" id="ProtNLM"/>
    </source>
</evidence>
<dbReference type="EMBL" id="BSUO01000002">
    <property type="protein sequence ID" value="GMA42403.1"/>
    <property type="molecule type" value="Genomic_DNA"/>
</dbReference>
<evidence type="ECO:0000313" key="2">
    <source>
        <dbReference type="EMBL" id="GMA42403.1"/>
    </source>
</evidence>
<name>A0ABQ6IYQ7_9MICO</name>
<comment type="caution">
    <text evidence="3">The sequence shown here is derived from an EMBL/GenBank/DDBJ whole genome shotgun (WGS) entry which is preliminary data.</text>
</comment>
<proteinExistence type="predicted"/>
<reference evidence="4" key="2">
    <citation type="journal article" date="2019" name="Int. J. Syst. Evol. Microbiol.">
        <title>The Global Catalogue of Microorganisms (GCM) 10K type strain sequencing project: providing services to taxonomists for standard genome sequencing and annotation.</title>
        <authorList>
            <consortium name="The Broad Institute Genomics Platform"/>
            <consortium name="The Broad Institute Genome Sequencing Center for Infectious Disease"/>
            <person name="Wu L."/>
            <person name="Ma J."/>
        </authorList>
    </citation>
    <scope>NUCLEOTIDE SEQUENCE [LARGE SCALE GENOMIC DNA]</scope>
    <source>
        <strain evidence="4">NBRC 113072</strain>
    </source>
</reference>
<dbReference type="EMBL" id="BSUO01000002">
    <property type="protein sequence ID" value="GMA42478.1"/>
    <property type="molecule type" value="Genomic_DNA"/>
</dbReference>
<keyword evidence="1" id="KW-1133">Transmembrane helix</keyword>
<keyword evidence="4" id="KW-1185">Reference proteome</keyword>
<protein>
    <recommendedName>
        <fullName evidence="5">PH domain-containing protein</fullName>
    </recommendedName>
</protein>
<keyword evidence="1" id="KW-0812">Transmembrane</keyword>
<keyword evidence="1" id="KW-0472">Membrane</keyword>
<sequence>MREGRTITRSMRIEPRQHELFGVDLGEGVPRAALGWGVMVYLAWWVLLSVLRVPWIPPLVALWMVPPSIFAWLGWQEGRCSRRRRVTDWMLSLRWIVRAHQPVIGLGRRQPDREECLPVRERIRSRTAGWQDVLRPGQVATHRTYTGPRQSIDMRQGRAVLLAPRVQLIGTEEARARLVRSRQERRK</sequence>
<organism evidence="3 4">
    <name type="scientific">Mobilicoccus caccae</name>
    <dbReference type="NCBI Taxonomy" id="1859295"/>
    <lineage>
        <taxon>Bacteria</taxon>
        <taxon>Bacillati</taxon>
        <taxon>Actinomycetota</taxon>
        <taxon>Actinomycetes</taxon>
        <taxon>Micrococcales</taxon>
        <taxon>Dermatophilaceae</taxon>
        <taxon>Mobilicoccus</taxon>
    </lineage>
</organism>
<feature type="transmembrane region" description="Helical" evidence="1">
    <location>
        <begin position="21"/>
        <end position="43"/>
    </location>
</feature>
<dbReference type="Proteomes" id="UP001157126">
    <property type="component" value="Unassembled WGS sequence"/>
</dbReference>
<evidence type="ECO:0000313" key="3">
    <source>
        <dbReference type="EMBL" id="GMA42478.1"/>
    </source>
</evidence>
<reference evidence="3" key="3">
    <citation type="submission" date="2023-02" db="EMBL/GenBank/DDBJ databases">
        <authorList>
            <person name="Sun Q."/>
            <person name="Mori K."/>
        </authorList>
    </citation>
    <scope>NUCLEOTIDE SEQUENCE</scope>
    <source>
        <strain evidence="3">NBRC 113072</strain>
    </source>
</reference>
<evidence type="ECO:0000313" key="4">
    <source>
        <dbReference type="Proteomes" id="UP001157126"/>
    </source>
</evidence>